<dbReference type="Gene3D" id="3.40.50.2000">
    <property type="entry name" value="Glycogen Phosphorylase B"/>
    <property type="match status" value="2"/>
</dbReference>
<feature type="domain" description="Glycosyl transferase family 1" evidence="1">
    <location>
        <begin position="313"/>
        <end position="405"/>
    </location>
</feature>
<evidence type="ECO:0000313" key="3">
    <source>
        <dbReference type="Proteomes" id="UP000594342"/>
    </source>
</evidence>
<dbReference type="CDD" id="cd03801">
    <property type="entry name" value="GT4_PimA-like"/>
    <property type="match status" value="1"/>
</dbReference>
<dbReference type="InterPro" id="IPR001296">
    <property type="entry name" value="Glyco_trans_1"/>
</dbReference>
<name>A0A5K0UAG6_9VIRU</name>
<dbReference type="GO" id="GO:0016757">
    <property type="term" value="F:glycosyltransferase activity"/>
    <property type="evidence" value="ECO:0007669"/>
    <property type="project" value="InterPro"/>
</dbReference>
<accession>A0A5K0UAG6</accession>
<feature type="domain" description="Glycosyl transferase family 1" evidence="1">
    <location>
        <begin position="629"/>
        <end position="748"/>
    </location>
</feature>
<gene>
    <name evidence="2" type="ORF">YASMINEVIRUS_1054</name>
</gene>
<dbReference type="PANTHER" id="PTHR12526">
    <property type="entry name" value="GLYCOSYLTRANSFERASE"/>
    <property type="match status" value="1"/>
</dbReference>
<dbReference type="Proteomes" id="UP000594342">
    <property type="component" value="Unassembled WGS sequence"/>
</dbReference>
<evidence type="ECO:0000259" key="1">
    <source>
        <dbReference type="Pfam" id="PF00534"/>
    </source>
</evidence>
<keyword evidence="2" id="KW-0808">Transferase</keyword>
<evidence type="ECO:0000313" key="2">
    <source>
        <dbReference type="EMBL" id="VBB18591.1"/>
    </source>
</evidence>
<reference evidence="2 3" key="1">
    <citation type="submission" date="2018-10" db="EMBL/GenBank/DDBJ databases">
        <authorList>
            <consortium name="IHU Genomes"/>
        </authorList>
    </citation>
    <scope>NUCLEOTIDE SEQUENCE [LARGE SCALE GENOMIC DNA]</scope>
    <source>
        <strain evidence="2 3">A1</strain>
    </source>
</reference>
<dbReference type="SUPFAM" id="SSF53756">
    <property type="entry name" value="UDP-Glycosyltransferase/glycogen phosphorylase"/>
    <property type="match status" value="2"/>
</dbReference>
<dbReference type="EMBL" id="UPSH01000001">
    <property type="protein sequence ID" value="VBB18591.1"/>
    <property type="molecule type" value="Genomic_DNA"/>
</dbReference>
<protein>
    <submittedName>
        <fullName evidence="2">Glycosyltransferase</fullName>
    </submittedName>
</protein>
<keyword evidence="3" id="KW-1185">Reference proteome</keyword>
<proteinExistence type="predicted"/>
<dbReference type="Pfam" id="PF00534">
    <property type="entry name" value="Glycos_transf_1"/>
    <property type="match status" value="2"/>
</dbReference>
<sequence length="813" mass="94055">MKGDHNKNYDEGSFEICKEFFEDDATEAETVITDVETETNSVNVLSNKIYLIATYWTYPFGGGEEFMYDTMAWAEKLGMKPYWIAFSNSKNEPFEQFELKRHRHGTIIHVPGGFSVNALKNWLHIIKPSVVHHQGMFREKFFLATEELRIEFVTGFHFWTGGIVLHEDKKSIKIIENAEYHRVDPEFEFLKTKERCTFYCASKFVQECFKAVTSTDIPDIVLPASSINRYSLNHKTEDGSTILHDPWDSKYVTMINIHKDKGGHIFYHLLKFCLNVHFLCVRTEHHSEELDELIKTEIDKRNELAGTDPNIASCVFLERTTDVKSIYSKAKIILCTSHVDETFCRVVNEAMMNGIPVLTTHRGNIKYLVGDTTPVLDPEKPEEWVGQVNRIYADREAYTVMSHAMRDKYRESSEDVAEKQFGSLMRRVVTKSKEFNVGIFTPWCDQGLGIQSRNYYNILKKSGLFRVSVFALKPYNAPNCKALQKNEKEWDVANVYYSPNCREDVTDPEIFEFCRKYNIGKMIMPETCWPRIFQIAKLLREIGVKTYAVPNIEIVRKDEIYKHNYFHKILANNRLCKRVFSVLDVPVPYIGYGVLNTTDTSVEIGTQEKIFNESGTINFLFIGGMNAFSRKHVLEVCEGFEIAYRTNPNINLTVTIQMTNSLEDQLKLKIEQYTKHPGIKVVQSHLSYGDIINLYHTHHISIQVSKHEGLGLGFYEAVTTNTPVLTLNTPPHNEIIIDGVNGWWVDCYYKRMIDNKDPLFGSAYFNSEDLAKKILEISDRDTVTNTIKTLRQDYQTRLNPNLFMKRFVAEICE</sequence>
<comment type="caution">
    <text evidence="2">The sequence shown here is derived from an EMBL/GenBank/DDBJ whole genome shotgun (WGS) entry which is preliminary data.</text>
</comment>
<organism evidence="2 3">
    <name type="scientific">Yasminevirus sp. GU-2018</name>
    <dbReference type="NCBI Taxonomy" id="2420051"/>
    <lineage>
        <taxon>Viruses</taxon>
        <taxon>Varidnaviria</taxon>
        <taxon>Bamfordvirae</taxon>
        <taxon>Nucleocytoviricota</taxon>
        <taxon>Megaviricetes</taxon>
        <taxon>Imitervirales</taxon>
        <taxon>Mimiviridae</taxon>
        <taxon>Klosneuvirinae</taxon>
        <taxon>Yasminevirus</taxon>
        <taxon>Yasminevirus saudimassiliense</taxon>
    </lineage>
</organism>